<keyword evidence="6" id="KW-0809">Transit peptide</keyword>
<evidence type="ECO:0000256" key="6">
    <source>
        <dbReference type="ARBA" id="ARBA00022946"/>
    </source>
</evidence>
<comment type="subcellular location">
    <subcellularLocation>
        <location evidence="1">Plastid</location>
        <location evidence="1">Chloroplast</location>
    </subcellularLocation>
</comment>
<keyword evidence="3" id="KW-0150">Chloroplast</keyword>
<sequence length="170" mass="19682">MTLLITTLIPNTAAVADSFDVGFSSHWVLTHHGYEVTRYLYAINNIILPNFFKRSQWSKMWSNKANWIGYVAISNNEITKCLGHRDITIAWRGTVTRLEWIADLMDFLKPVNGNKIPCREPTMKVESGFLDLYTDKEVNCRFCKFSTREQILTEVKQLTERINVVNACEE</sequence>
<evidence type="ECO:0000256" key="1">
    <source>
        <dbReference type="ARBA" id="ARBA00004229"/>
    </source>
</evidence>
<accession>B9R990</accession>
<evidence type="ECO:0000313" key="11">
    <source>
        <dbReference type="Proteomes" id="UP000008311"/>
    </source>
</evidence>
<dbReference type="Gene3D" id="3.40.50.1820">
    <property type="entry name" value="alpha/beta hydrolase"/>
    <property type="match status" value="1"/>
</dbReference>
<evidence type="ECO:0000256" key="2">
    <source>
        <dbReference type="ARBA" id="ARBA00010701"/>
    </source>
</evidence>
<keyword evidence="11" id="KW-1185">Reference proteome</keyword>
<dbReference type="InParanoid" id="B9R990"/>
<dbReference type="Proteomes" id="UP000008311">
    <property type="component" value="Unassembled WGS sequence"/>
</dbReference>
<dbReference type="PANTHER" id="PTHR31403">
    <property type="entry name" value="PHOSPHOLIPASE A1-IBETA2, CHLOROPLASTIC"/>
    <property type="match status" value="1"/>
</dbReference>
<evidence type="ECO:0000256" key="5">
    <source>
        <dbReference type="ARBA" id="ARBA00022801"/>
    </source>
</evidence>
<dbReference type="GO" id="GO:0016042">
    <property type="term" value="P:lipid catabolic process"/>
    <property type="evidence" value="ECO:0007669"/>
    <property type="project" value="UniProtKB-KW"/>
</dbReference>
<keyword evidence="5" id="KW-0378">Hydrolase</keyword>
<dbReference type="GO" id="GO:0047714">
    <property type="term" value="F:galactolipase activity"/>
    <property type="evidence" value="ECO:0007669"/>
    <property type="project" value="UniProtKB-ARBA"/>
</dbReference>
<organism evidence="10 11">
    <name type="scientific">Ricinus communis</name>
    <name type="common">Castor bean</name>
    <dbReference type="NCBI Taxonomy" id="3988"/>
    <lineage>
        <taxon>Eukaryota</taxon>
        <taxon>Viridiplantae</taxon>
        <taxon>Streptophyta</taxon>
        <taxon>Embryophyta</taxon>
        <taxon>Tracheophyta</taxon>
        <taxon>Spermatophyta</taxon>
        <taxon>Magnoliopsida</taxon>
        <taxon>eudicotyledons</taxon>
        <taxon>Gunneridae</taxon>
        <taxon>Pentapetalae</taxon>
        <taxon>rosids</taxon>
        <taxon>fabids</taxon>
        <taxon>Malpighiales</taxon>
        <taxon>Euphorbiaceae</taxon>
        <taxon>Acalyphoideae</taxon>
        <taxon>Acalypheae</taxon>
        <taxon>Ricinus</taxon>
    </lineage>
</organism>
<evidence type="ECO:0000259" key="9">
    <source>
        <dbReference type="Pfam" id="PF01764"/>
    </source>
</evidence>
<keyword evidence="8" id="KW-0443">Lipid metabolism</keyword>
<dbReference type="AlphaFoldDB" id="B9R990"/>
<dbReference type="PANTHER" id="PTHR31403:SF51">
    <property type="entry name" value="PHOSPHOLIPASE A1-IGAMMA2, CHLOROPLASTIC"/>
    <property type="match status" value="1"/>
</dbReference>
<name>B9R990_RICCO</name>
<reference evidence="11" key="1">
    <citation type="journal article" date="2010" name="Nat. Biotechnol.">
        <title>Draft genome sequence of the oilseed species Ricinus communis.</title>
        <authorList>
            <person name="Chan A.P."/>
            <person name="Crabtree J."/>
            <person name="Zhao Q."/>
            <person name="Lorenzi H."/>
            <person name="Orvis J."/>
            <person name="Puiu D."/>
            <person name="Melake-Berhan A."/>
            <person name="Jones K.M."/>
            <person name="Redman J."/>
            <person name="Chen G."/>
            <person name="Cahoon E.B."/>
            <person name="Gedil M."/>
            <person name="Stanke M."/>
            <person name="Haas B.J."/>
            <person name="Wortman J.R."/>
            <person name="Fraser-Liggett C.M."/>
            <person name="Ravel J."/>
            <person name="Rabinowicz P.D."/>
        </authorList>
    </citation>
    <scope>NUCLEOTIDE SEQUENCE [LARGE SCALE GENOMIC DNA]</scope>
    <source>
        <strain evidence="11">cv. Hale</strain>
    </source>
</reference>
<comment type="similarity">
    <text evidence="2">Belongs to the AB hydrolase superfamily. Lipase family.</text>
</comment>
<dbReference type="EMBL" id="EQ973773">
    <property type="protein sequence ID" value="EEF52167.1"/>
    <property type="molecule type" value="Genomic_DNA"/>
</dbReference>
<feature type="domain" description="Fungal lipase-type" evidence="9">
    <location>
        <begin position="89"/>
        <end position="161"/>
    </location>
</feature>
<keyword evidence="7" id="KW-0442">Lipid degradation</keyword>
<dbReference type="eggNOG" id="KOG4569">
    <property type="taxonomic scope" value="Eukaryota"/>
</dbReference>
<proteinExistence type="inferred from homology"/>
<evidence type="ECO:0000256" key="3">
    <source>
        <dbReference type="ARBA" id="ARBA00022528"/>
    </source>
</evidence>
<evidence type="ECO:0000256" key="7">
    <source>
        <dbReference type="ARBA" id="ARBA00022963"/>
    </source>
</evidence>
<dbReference type="InterPro" id="IPR029058">
    <property type="entry name" value="AB_hydrolase_fold"/>
</dbReference>
<protein>
    <recommendedName>
        <fullName evidence="9">Fungal lipase-type domain-containing protein</fullName>
    </recommendedName>
</protein>
<dbReference type="GO" id="GO:0008970">
    <property type="term" value="F:phospholipase A1 activity"/>
    <property type="evidence" value="ECO:0007669"/>
    <property type="project" value="UniProtKB-ARBA"/>
</dbReference>
<gene>
    <name evidence="10" type="ORF">RCOM_1514850</name>
</gene>
<dbReference type="InterPro" id="IPR002921">
    <property type="entry name" value="Fungal_lipase-type"/>
</dbReference>
<evidence type="ECO:0000313" key="10">
    <source>
        <dbReference type="EMBL" id="EEF52167.1"/>
    </source>
</evidence>
<dbReference type="GO" id="GO:0009507">
    <property type="term" value="C:chloroplast"/>
    <property type="evidence" value="ECO:0007669"/>
    <property type="project" value="UniProtKB-SubCell"/>
</dbReference>
<evidence type="ECO:0000256" key="4">
    <source>
        <dbReference type="ARBA" id="ARBA00022640"/>
    </source>
</evidence>
<dbReference type="STRING" id="3988.B9R990"/>
<dbReference type="Pfam" id="PF01764">
    <property type="entry name" value="Lipase_3"/>
    <property type="match status" value="1"/>
</dbReference>
<dbReference type="SUPFAM" id="SSF53474">
    <property type="entry name" value="alpha/beta-Hydrolases"/>
    <property type="match status" value="1"/>
</dbReference>
<evidence type="ECO:0000256" key="8">
    <source>
        <dbReference type="ARBA" id="ARBA00023098"/>
    </source>
</evidence>
<keyword evidence="4" id="KW-0934">Plastid</keyword>